<dbReference type="EMBL" id="MEZY01000004">
    <property type="protein sequence ID" value="OGD65857.1"/>
    <property type="molecule type" value="Genomic_DNA"/>
</dbReference>
<comment type="caution">
    <text evidence="4">The sequence shown here is derived from an EMBL/GenBank/DDBJ whole genome shotgun (WGS) entry which is preliminary data.</text>
</comment>
<dbReference type="SUPFAM" id="SSF49265">
    <property type="entry name" value="Fibronectin type III"/>
    <property type="match status" value="1"/>
</dbReference>
<accession>A0A1F5EEJ2</accession>
<dbReference type="AlphaFoldDB" id="A0A1F5EEJ2"/>
<name>A0A1F5EEJ2_9BACT</name>
<keyword evidence="2" id="KW-1133">Transmembrane helix</keyword>
<dbReference type="STRING" id="1797472.A2215_00900"/>
<dbReference type="Gene3D" id="2.60.40.10">
    <property type="entry name" value="Immunoglobulins"/>
    <property type="match status" value="2"/>
</dbReference>
<organism evidence="4 5">
    <name type="scientific">Candidatus Berkelbacteria bacterium RIFOXYA2_FULL_43_10</name>
    <dbReference type="NCBI Taxonomy" id="1797472"/>
    <lineage>
        <taxon>Bacteria</taxon>
        <taxon>Candidatus Berkelbacteria</taxon>
    </lineage>
</organism>
<evidence type="ECO:0000256" key="1">
    <source>
        <dbReference type="SAM" id="MobiDB-lite"/>
    </source>
</evidence>
<evidence type="ECO:0000256" key="2">
    <source>
        <dbReference type="SAM" id="Phobius"/>
    </source>
</evidence>
<feature type="region of interest" description="Disordered" evidence="1">
    <location>
        <begin position="531"/>
        <end position="558"/>
    </location>
</feature>
<dbReference type="PROSITE" id="PS50853">
    <property type="entry name" value="FN3"/>
    <property type="match status" value="1"/>
</dbReference>
<evidence type="ECO:0000313" key="4">
    <source>
        <dbReference type="EMBL" id="OGD65857.1"/>
    </source>
</evidence>
<reference evidence="4 5" key="1">
    <citation type="journal article" date="2016" name="Nat. Commun.">
        <title>Thousands of microbial genomes shed light on interconnected biogeochemical processes in an aquifer system.</title>
        <authorList>
            <person name="Anantharaman K."/>
            <person name="Brown C.T."/>
            <person name="Hug L.A."/>
            <person name="Sharon I."/>
            <person name="Castelle C.J."/>
            <person name="Probst A.J."/>
            <person name="Thomas B.C."/>
            <person name="Singh A."/>
            <person name="Wilkins M.J."/>
            <person name="Karaoz U."/>
            <person name="Brodie E.L."/>
            <person name="Williams K.H."/>
            <person name="Hubbard S.S."/>
            <person name="Banfield J.F."/>
        </authorList>
    </citation>
    <scope>NUCLEOTIDE SEQUENCE [LARGE SCALE GENOMIC DNA]</scope>
</reference>
<sequence>MKSKFFSKAVIYLLVTTIALPLWFLSGLFTQTVKAASPAITVYEKITNDTTPALTGTVSDATADQITVYVESVGYNNALNGVGTISVVGGIWTLANNKISPALTENIYDIVASAVTGEGAIIDSTLGELTIDLTAPEVESVTSTILDGYYNTGDGIDITVSFSEKVTLSGGNLEVRLNSGPLAKADIAPFFELSSSSGTYTISGGDNVADLDATSLALGSGAALKDIAGNDIGVPIIIPSPNIASSSEIVVDTTLPIAPTSISAVTNSPSATISWNAGSDANLDGYKVYRSDDGFVTSISGLLPTTQFSYTDTTFPATGTYSYKVASVDKAGNEAISVESNSVSIYLEVPGTPVVTVTEKSDKVINVAFSGVGGGVEKYEIYVNGIFAGPEITVVGDDTGVAYLRDISVIDYGTYNVYVKAIGMSGETSSVVKSITLAKASIPAKVVKAVAGPVETPVSVAPESATAAEPTDEGTALDEQGKILGDENADAEEEEDINWTPWIILFILIVLAGAATGGYFYWFSGEEEIEEATEVKEKKPAKATPKKETPAPKKPRRW</sequence>
<dbReference type="InterPro" id="IPR036116">
    <property type="entry name" value="FN3_sf"/>
</dbReference>
<gene>
    <name evidence="4" type="ORF">A2215_00900</name>
</gene>
<dbReference type="InterPro" id="IPR003961">
    <property type="entry name" value="FN3_dom"/>
</dbReference>
<keyword evidence="2" id="KW-0812">Transmembrane</keyword>
<proteinExistence type="predicted"/>
<protein>
    <recommendedName>
        <fullName evidence="3">Fibronectin type-III domain-containing protein</fullName>
    </recommendedName>
</protein>
<dbReference type="Proteomes" id="UP000178583">
    <property type="component" value="Unassembled WGS sequence"/>
</dbReference>
<evidence type="ECO:0000259" key="3">
    <source>
        <dbReference type="PROSITE" id="PS50853"/>
    </source>
</evidence>
<feature type="compositionally biased region" description="Basic and acidic residues" evidence="1">
    <location>
        <begin position="533"/>
        <end position="551"/>
    </location>
</feature>
<evidence type="ECO:0000313" key="5">
    <source>
        <dbReference type="Proteomes" id="UP000178583"/>
    </source>
</evidence>
<keyword evidence="2" id="KW-0472">Membrane</keyword>
<feature type="transmembrane region" description="Helical" evidence="2">
    <location>
        <begin position="499"/>
        <end position="522"/>
    </location>
</feature>
<dbReference type="InterPro" id="IPR013783">
    <property type="entry name" value="Ig-like_fold"/>
</dbReference>
<feature type="domain" description="Fibronectin type-III" evidence="3">
    <location>
        <begin position="255"/>
        <end position="350"/>
    </location>
</feature>